<gene>
    <name evidence="2" type="ORF">KDK_17170</name>
</gene>
<dbReference type="InterPro" id="IPR014719">
    <property type="entry name" value="Ribosomal_bL12_C/ClpS-like"/>
</dbReference>
<protein>
    <recommendedName>
        <fullName evidence="1">Large ribosomal subunit protein bL12 C-terminal domain-containing protein</fullName>
    </recommendedName>
</protein>
<evidence type="ECO:0000259" key="1">
    <source>
        <dbReference type="Pfam" id="PF00542"/>
    </source>
</evidence>
<accession>A0A402AFM6</accession>
<dbReference type="GO" id="GO:0003735">
    <property type="term" value="F:structural constituent of ribosome"/>
    <property type="evidence" value="ECO:0007669"/>
    <property type="project" value="InterPro"/>
</dbReference>
<dbReference type="EMBL" id="BIFS01000001">
    <property type="protein sequence ID" value="GCE17917.1"/>
    <property type="molecule type" value="Genomic_DNA"/>
</dbReference>
<evidence type="ECO:0000313" key="2">
    <source>
        <dbReference type="EMBL" id="GCE17917.1"/>
    </source>
</evidence>
<sequence>MRIFESLKKWGQNPYPEKPSSLSFHEEIVWYLTYKDKIFAIKAYRQHTGVGLKEAKHAVDAIERELKGSYRISDQINTDQINTEELQTMILAGQKILAIKYYREKTGVGLKEAKDAVDWLEQSLRNKSE</sequence>
<evidence type="ECO:0000313" key="3">
    <source>
        <dbReference type="Proteomes" id="UP000287188"/>
    </source>
</evidence>
<feature type="domain" description="Large ribosomal subunit protein bL12 C-terminal" evidence="1">
    <location>
        <begin position="93"/>
        <end position="126"/>
    </location>
</feature>
<dbReference type="GO" id="GO:0006412">
    <property type="term" value="P:translation"/>
    <property type="evidence" value="ECO:0007669"/>
    <property type="project" value="InterPro"/>
</dbReference>
<name>A0A402AFM6_9CHLR</name>
<organism evidence="2 3">
    <name type="scientific">Dictyobacter kobayashii</name>
    <dbReference type="NCBI Taxonomy" id="2014872"/>
    <lineage>
        <taxon>Bacteria</taxon>
        <taxon>Bacillati</taxon>
        <taxon>Chloroflexota</taxon>
        <taxon>Ktedonobacteria</taxon>
        <taxon>Ktedonobacterales</taxon>
        <taxon>Dictyobacteraceae</taxon>
        <taxon>Dictyobacter</taxon>
    </lineage>
</organism>
<dbReference type="Proteomes" id="UP000287188">
    <property type="component" value="Unassembled WGS sequence"/>
</dbReference>
<feature type="domain" description="Large ribosomal subunit protein bL12 C-terminal" evidence="1">
    <location>
        <begin position="35"/>
        <end position="69"/>
    </location>
</feature>
<proteinExistence type="predicted"/>
<dbReference type="RefSeq" id="WP_218031783.1">
    <property type="nucleotide sequence ID" value="NZ_BIFS01000001.1"/>
</dbReference>
<dbReference type="Pfam" id="PF00542">
    <property type="entry name" value="Ribosomal_L12"/>
    <property type="match status" value="2"/>
</dbReference>
<keyword evidence="3" id="KW-1185">Reference proteome</keyword>
<comment type="caution">
    <text evidence="2">The sequence shown here is derived from an EMBL/GenBank/DDBJ whole genome shotgun (WGS) entry which is preliminary data.</text>
</comment>
<dbReference type="InterPro" id="IPR013823">
    <property type="entry name" value="Ribosomal_bL12_C"/>
</dbReference>
<reference evidence="3" key="1">
    <citation type="submission" date="2018-12" db="EMBL/GenBank/DDBJ databases">
        <title>Tengunoibacter tsumagoiensis gen. nov., sp. nov., Dictyobacter kobayashii sp. nov., D. alpinus sp. nov., and D. joshuensis sp. nov. and description of Dictyobacteraceae fam. nov. within the order Ktedonobacterales isolated from Tengu-no-mugimeshi.</title>
        <authorList>
            <person name="Wang C.M."/>
            <person name="Zheng Y."/>
            <person name="Sakai Y."/>
            <person name="Toyoda A."/>
            <person name="Minakuchi Y."/>
            <person name="Abe K."/>
            <person name="Yokota A."/>
            <person name="Yabe S."/>
        </authorList>
    </citation>
    <scope>NUCLEOTIDE SEQUENCE [LARGE SCALE GENOMIC DNA]</scope>
    <source>
        <strain evidence="3">Uno11</strain>
    </source>
</reference>
<dbReference type="AlphaFoldDB" id="A0A402AFM6"/>
<dbReference type="Gene3D" id="3.30.1390.10">
    <property type="match status" value="2"/>
</dbReference>